<dbReference type="GO" id="GO:0005634">
    <property type="term" value="C:nucleus"/>
    <property type="evidence" value="ECO:0007669"/>
    <property type="project" value="UniProtKB-SubCell"/>
</dbReference>
<feature type="compositionally biased region" description="Polar residues" evidence="6">
    <location>
        <begin position="410"/>
        <end position="420"/>
    </location>
</feature>
<dbReference type="PANTHER" id="PTHR31003">
    <property type="entry name" value="MYB FAMILY TRANSCRIPTION FACTOR"/>
    <property type="match status" value="1"/>
</dbReference>
<dbReference type="Proteomes" id="UP000886520">
    <property type="component" value="Chromosome 17"/>
</dbReference>
<comment type="caution">
    <text evidence="8">The sequence shown here is derived from an EMBL/GenBank/DDBJ whole genome shotgun (WGS) entry which is preliminary data.</text>
</comment>
<feature type="domain" description="HTH myb-type" evidence="7">
    <location>
        <begin position="286"/>
        <end position="344"/>
    </location>
</feature>
<comment type="subcellular location">
    <subcellularLocation>
        <location evidence="1">Nucleus</location>
    </subcellularLocation>
</comment>
<evidence type="ECO:0000313" key="9">
    <source>
        <dbReference type="Proteomes" id="UP000886520"/>
    </source>
</evidence>
<dbReference type="SUPFAM" id="SSF46689">
    <property type="entry name" value="Homeodomain-like"/>
    <property type="match status" value="1"/>
</dbReference>
<gene>
    <name evidence="8" type="ORF">GOP47_0017318</name>
</gene>
<keyword evidence="9" id="KW-1185">Reference proteome</keyword>
<reference evidence="8" key="1">
    <citation type="submission" date="2021-01" db="EMBL/GenBank/DDBJ databases">
        <title>Adiantum capillus-veneris genome.</title>
        <authorList>
            <person name="Fang Y."/>
            <person name="Liao Q."/>
        </authorList>
    </citation>
    <scope>NUCLEOTIDE SEQUENCE</scope>
    <source>
        <strain evidence="8">H3</strain>
        <tissue evidence="8">Leaf</tissue>
    </source>
</reference>
<feature type="compositionally biased region" description="Polar residues" evidence="6">
    <location>
        <begin position="427"/>
        <end position="439"/>
    </location>
</feature>
<feature type="region of interest" description="Disordered" evidence="6">
    <location>
        <begin position="410"/>
        <end position="440"/>
    </location>
</feature>
<dbReference type="EMBL" id="JABFUD020000017">
    <property type="protein sequence ID" value="KAI5066790.1"/>
    <property type="molecule type" value="Genomic_DNA"/>
</dbReference>
<protein>
    <recommendedName>
        <fullName evidence="7">HTH myb-type domain-containing protein</fullName>
    </recommendedName>
</protein>
<dbReference type="InterPro" id="IPR009057">
    <property type="entry name" value="Homeodomain-like_sf"/>
</dbReference>
<keyword evidence="5" id="KW-0539">Nucleus</keyword>
<dbReference type="FunFam" id="1.10.10.60:FF:000002">
    <property type="entry name" value="Myb family transcription factor"/>
    <property type="match status" value="1"/>
</dbReference>
<organism evidence="8 9">
    <name type="scientific">Adiantum capillus-veneris</name>
    <name type="common">Maidenhair fern</name>
    <dbReference type="NCBI Taxonomy" id="13818"/>
    <lineage>
        <taxon>Eukaryota</taxon>
        <taxon>Viridiplantae</taxon>
        <taxon>Streptophyta</taxon>
        <taxon>Embryophyta</taxon>
        <taxon>Tracheophyta</taxon>
        <taxon>Polypodiopsida</taxon>
        <taxon>Polypodiidae</taxon>
        <taxon>Polypodiales</taxon>
        <taxon>Pteridineae</taxon>
        <taxon>Pteridaceae</taxon>
        <taxon>Vittarioideae</taxon>
        <taxon>Adiantum</taxon>
    </lineage>
</organism>
<feature type="region of interest" description="Disordered" evidence="6">
    <location>
        <begin position="454"/>
        <end position="516"/>
    </location>
</feature>
<proteinExistence type="predicted"/>
<keyword evidence="4" id="KW-0804">Transcription</keyword>
<keyword evidence="3" id="KW-0238">DNA-binding</keyword>
<dbReference type="OrthoDB" id="1908613at2759"/>
<dbReference type="InterPro" id="IPR017930">
    <property type="entry name" value="Myb_dom"/>
</dbReference>
<sequence length="516" mass="57067">MGSLTGLSLECRPSGRTSTTCALTSFPLAEDPASRMHRLKDCLSALEEERRKIDAFRRELPLCMQLLHDAIESHKEKLAFCKPSANEWPLAQSPTRLNETGSSLVSLNDRSGADEFNLRKKVPEFPFNCNSEDELARRTMCKPDWMAMPTCASFQGESLNHSHERCQTDLSTERASLQRIQEQAFSTSSKPLFHSKTKFGGAFTPFSRDKHVVHPTPRTGSFNPADLALSLKDRDVSFNQQLETPVSLPNLSNGKPQEIVQQHEEDLAVKGSAEVVNAQNDSPPARKARRCWSPELHRRFVNALQQLGGSQVATPKQIRELMKVEGLTNDEVKSHLQKYRLHTRRPSPPQSTSAQTPQVVVLGGIWVPPEYTIHAAAQQASNLYNTPEQPHLCQAATSQEFYSDMGSVEQMQLQSSTLNGQKLAPAHSQSSPHGSSQFAGHSALGFRALGDTGREESVCDDEGSNSSKGCPQGCRIHEISEVEDDRSEGDSVSGYQSHCTSEDEDSQRGDTELKMV</sequence>
<dbReference type="GO" id="GO:0003677">
    <property type="term" value="F:DNA binding"/>
    <property type="evidence" value="ECO:0007669"/>
    <property type="project" value="UniProtKB-KW"/>
</dbReference>
<dbReference type="PROSITE" id="PS51294">
    <property type="entry name" value="HTH_MYB"/>
    <property type="match status" value="1"/>
</dbReference>
<dbReference type="PANTHER" id="PTHR31003:SF19">
    <property type="entry name" value="MYB FAMILY TRANSCRIPTION FACTOR EFM"/>
    <property type="match status" value="1"/>
</dbReference>
<name>A0A9D4ZAM9_ADICA</name>
<accession>A0A9D4ZAM9</accession>
<dbReference type="InterPro" id="IPR006447">
    <property type="entry name" value="Myb_dom_plants"/>
</dbReference>
<dbReference type="InterPro" id="IPR001005">
    <property type="entry name" value="SANT/Myb"/>
</dbReference>
<keyword evidence="2" id="KW-0805">Transcription regulation</keyword>
<dbReference type="InterPro" id="IPR044787">
    <property type="entry name" value="HHO5-like"/>
</dbReference>
<dbReference type="GO" id="GO:0003700">
    <property type="term" value="F:DNA-binding transcription factor activity"/>
    <property type="evidence" value="ECO:0007669"/>
    <property type="project" value="InterPro"/>
</dbReference>
<evidence type="ECO:0000256" key="5">
    <source>
        <dbReference type="ARBA" id="ARBA00023242"/>
    </source>
</evidence>
<evidence type="ECO:0000256" key="2">
    <source>
        <dbReference type="ARBA" id="ARBA00023015"/>
    </source>
</evidence>
<evidence type="ECO:0000256" key="6">
    <source>
        <dbReference type="SAM" id="MobiDB-lite"/>
    </source>
</evidence>
<evidence type="ECO:0000256" key="1">
    <source>
        <dbReference type="ARBA" id="ARBA00004123"/>
    </source>
</evidence>
<dbReference type="InterPro" id="IPR058673">
    <property type="entry name" value="HHO5-like_N"/>
</dbReference>
<dbReference type="Pfam" id="PF00249">
    <property type="entry name" value="Myb_DNA-binding"/>
    <property type="match status" value="1"/>
</dbReference>
<evidence type="ECO:0000256" key="4">
    <source>
        <dbReference type="ARBA" id="ARBA00023163"/>
    </source>
</evidence>
<evidence type="ECO:0000259" key="7">
    <source>
        <dbReference type="PROSITE" id="PS51294"/>
    </source>
</evidence>
<evidence type="ECO:0000313" key="8">
    <source>
        <dbReference type="EMBL" id="KAI5066790.1"/>
    </source>
</evidence>
<evidence type="ECO:0000256" key="3">
    <source>
        <dbReference type="ARBA" id="ARBA00023125"/>
    </source>
</evidence>
<dbReference type="AlphaFoldDB" id="A0A9D4ZAM9"/>
<dbReference type="NCBIfam" id="TIGR01557">
    <property type="entry name" value="myb_SHAQKYF"/>
    <property type="match status" value="1"/>
</dbReference>
<dbReference type="Pfam" id="PF26575">
    <property type="entry name" value="HHO5_N"/>
    <property type="match status" value="1"/>
</dbReference>
<dbReference type="Gene3D" id="1.10.10.60">
    <property type="entry name" value="Homeodomain-like"/>
    <property type="match status" value="1"/>
</dbReference>
<feature type="compositionally biased region" description="Basic and acidic residues" evidence="6">
    <location>
        <begin position="506"/>
        <end position="516"/>
    </location>
</feature>